<proteinExistence type="predicted"/>
<gene>
    <name evidence="1" type="ORF">SAMN05444417_2445</name>
</gene>
<dbReference type="InterPro" id="IPR046163">
    <property type="entry name" value="DUF6165"/>
</dbReference>
<evidence type="ECO:0000313" key="1">
    <source>
        <dbReference type="EMBL" id="SHI99925.1"/>
    </source>
</evidence>
<accession>A0A1M6FQK0</accession>
<keyword evidence="2" id="KW-1185">Reference proteome</keyword>
<dbReference type="Pfam" id="PF19662">
    <property type="entry name" value="DUF6165"/>
    <property type="match status" value="1"/>
</dbReference>
<dbReference type="OrthoDB" id="9155693at2"/>
<dbReference type="RefSeq" id="WP_073330788.1">
    <property type="nucleotide sequence ID" value="NZ_FQYO01000004.1"/>
</dbReference>
<dbReference type="AlphaFoldDB" id="A0A1M6FQK0"/>
<dbReference type="EMBL" id="FQYO01000004">
    <property type="protein sequence ID" value="SHI99925.1"/>
    <property type="molecule type" value="Genomic_DNA"/>
</dbReference>
<dbReference type="STRING" id="1447782.SAMN05444417_2445"/>
<sequence length="135" mass="15086">MKEIRVPVSPGELIDKLTILRLKEERIEDEAKLANIRRERAALQAVAEEGLPDHPDLPALEDELYGINARLWQVEDDIRAFDAQGYFGPDYIALARAVYQTNDRRAEVKRQINLALGSDLLEEKSYAGEAGPGAA</sequence>
<reference evidence="1 2" key="1">
    <citation type="submission" date="2016-11" db="EMBL/GenBank/DDBJ databases">
        <authorList>
            <person name="Jaros S."/>
            <person name="Januszkiewicz K."/>
            <person name="Wedrychowicz H."/>
        </authorList>
    </citation>
    <scope>NUCLEOTIDE SEQUENCE [LARGE SCALE GENOMIC DNA]</scope>
    <source>
        <strain evidence="1 2">DSM 100565</strain>
    </source>
</reference>
<dbReference type="Proteomes" id="UP000184292">
    <property type="component" value="Unassembled WGS sequence"/>
</dbReference>
<protein>
    <submittedName>
        <fullName evidence="1">Uncharacterized protein</fullName>
    </submittedName>
</protein>
<evidence type="ECO:0000313" key="2">
    <source>
        <dbReference type="Proteomes" id="UP000184292"/>
    </source>
</evidence>
<organism evidence="1 2">
    <name type="scientific">Wenxinia saemankumensis</name>
    <dbReference type="NCBI Taxonomy" id="1447782"/>
    <lineage>
        <taxon>Bacteria</taxon>
        <taxon>Pseudomonadati</taxon>
        <taxon>Pseudomonadota</taxon>
        <taxon>Alphaproteobacteria</taxon>
        <taxon>Rhodobacterales</taxon>
        <taxon>Roseobacteraceae</taxon>
        <taxon>Wenxinia</taxon>
    </lineage>
</organism>
<name>A0A1M6FQK0_9RHOB</name>